<comment type="caution">
    <text evidence="2">The sequence shown here is derived from an EMBL/GenBank/DDBJ whole genome shotgun (WGS) entry which is preliminary data.</text>
</comment>
<dbReference type="AlphaFoldDB" id="I0LBQ8"/>
<feature type="region of interest" description="Disordered" evidence="1">
    <location>
        <begin position="164"/>
        <end position="224"/>
    </location>
</feature>
<evidence type="ECO:0000256" key="1">
    <source>
        <dbReference type="SAM" id="MobiDB-lite"/>
    </source>
</evidence>
<reference evidence="3" key="1">
    <citation type="journal article" date="2012" name="J. Bacteriol.">
        <title>Genome Sequence of Micromonospora lupini Lupac 08, Isolated from Root Nodules of Lupinus angustifolius.</title>
        <authorList>
            <person name="Alonso-Vega P."/>
            <person name="Normand P."/>
            <person name="Bacigalupe R."/>
            <person name="Pujic P."/>
            <person name="Lajus A."/>
            <person name="Vallenet D."/>
            <person name="Carro L."/>
            <person name="Coll P."/>
            <person name="Trujillo M.E."/>
        </authorList>
    </citation>
    <scope>NUCLEOTIDE SEQUENCE [LARGE SCALE GENOMIC DNA]</scope>
    <source>
        <strain evidence="3">Lupac 08</strain>
    </source>
</reference>
<proteinExistence type="predicted"/>
<dbReference type="eggNOG" id="ENOG5031UBD">
    <property type="taxonomic scope" value="Bacteria"/>
</dbReference>
<dbReference type="Proteomes" id="UP000003448">
    <property type="component" value="Unassembled WGS sequence"/>
</dbReference>
<organism evidence="2 3">
    <name type="scientific">Micromonospora lupini str. Lupac 08</name>
    <dbReference type="NCBI Taxonomy" id="1150864"/>
    <lineage>
        <taxon>Bacteria</taxon>
        <taxon>Bacillati</taxon>
        <taxon>Actinomycetota</taxon>
        <taxon>Actinomycetes</taxon>
        <taxon>Micromonosporales</taxon>
        <taxon>Micromonosporaceae</taxon>
        <taxon>Micromonospora</taxon>
    </lineage>
</organism>
<keyword evidence="3" id="KW-1185">Reference proteome</keyword>
<protein>
    <submittedName>
        <fullName evidence="2">Uncharacterized protein</fullName>
    </submittedName>
</protein>
<dbReference type="EMBL" id="CAIE01000040">
    <property type="protein sequence ID" value="CCH21255.1"/>
    <property type="molecule type" value="Genomic_DNA"/>
</dbReference>
<name>I0LBQ8_9ACTN</name>
<evidence type="ECO:0000313" key="2">
    <source>
        <dbReference type="EMBL" id="CCH21255.1"/>
    </source>
</evidence>
<sequence>MTSVAGWAAASTLGAFPPLPRAVAQSFYRRMRAVAPAAKGAIERDRAGDPEQSFPDTACGRLVGSLDDAGLRALGMWTHHWCMRFYDDDTRVGRRLIREIAARPGLGWTADEVRWMLRESVSAGPAAADRFTLPRAAAAQLPATDRPIDELPDGGVALRDVPAGALTEPRGEVANSSSARTGGEPADRQPVEPATPSGAGSGREPGETPPCGPLALVPRQRRAG</sequence>
<evidence type="ECO:0000313" key="3">
    <source>
        <dbReference type="Proteomes" id="UP000003448"/>
    </source>
</evidence>
<accession>I0LBQ8</accession>
<gene>
    <name evidence="2" type="ORF">MILUP08_46150</name>
</gene>
<dbReference type="STRING" id="1150864.MILUP08_46150"/>